<dbReference type="SUPFAM" id="SSF52540">
    <property type="entry name" value="P-loop containing nucleoside triphosphate hydrolases"/>
    <property type="match status" value="1"/>
</dbReference>
<evidence type="ECO:0000256" key="4">
    <source>
        <dbReference type="ARBA" id="ARBA00022840"/>
    </source>
</evidence>
<dbReference type="PANTHER" id="PTHR12131">
    <property type="entry name" value="ATP-DEPENDENT RNA AND DNA HELICASE"/>
    <property type="match status" value="1"/>
</dbReference>
<evidence type="ECO:0008006" key="12">
    <source>
        <dbReference type="Google" id="ProtNLM"/>
    </source>
</evidence>
<accession>A0AA84ZIZ2</accession>
<dbReference type="Gene3D" id="3.40.50.300">
    <property type="entry name" value="P-loop containing nucleotide triphosphate hydrolases"/>
    <property type="match status" value="2"/>
</dbReference>
<comment type="catalytic activity">
    <reaction evidence="5">
        <text>ATP + H2O = ADP + phosphate + H(+)</text>
        <dbReference type="Rhea" id="RHEA:13065"/>
        <dbReference type="ChEBI" id="CHEBI:15377"/>
        <dbReference type="ChEBI" id="CHEBI:15378"/>
        <dbReference type="ChEBI" id="CHEBI:30616"/>
        <dbReference type="ChEBI" id="CHEBI:43474"/>
        <dbReference type="ChEBI" id="CHEBI:456216"/>
        <dbReference type="EC" id="3.6.4.13"/>
    </reaction>
</comment>
<dbReference type="PROSITE" id="PS51192">
    <property type="entry name" value="HELICASE_ATP_BIND_1"/>
    <property type="match status" value="1"/>
</dbReference>
<evidence type="ECO:0000256" key="5">
    <source>
        <dbReference type="ARBA" id="ARBA00047984"/>
    </source>
</evidence>
<dbReference type="PROSITE" id="PS51194">
    <property type="entry name" value="HELICASE_CTER"/>
    <property type="match status" value="1"/>
</dbReference>
<dbReference type="Proteomes" id="UP000050790">
    <property type="component" value="Unassembled WGS sequence"/>
</dbReference>
<protein>
    <recommendedName>
        <fullName evidence="12">Helicase ATP-binding domain-containing protein</fullName>
    </recommendedName>
</protein>
<dbReference type="SMART" id="SM00487">
    <property type="entry name" value="DEXDc"/>
    <property type="match status" value="1"/>
</dbReference>
<feature type="domain" description="Helicase C-terminal" evidence="8">
    <location>
        <begin position="510"/>
        <end position="697"/>
    </location>
</feature>
<dbReference type="GO" id="GO:0003676">
    <property type="term" value="F:nucleic acid binding"/>
    <property type="evidence" value="ECO:0007669"/>
    <property type="project" value="InterPro"/>
</dbReference>
<dbReference type="SMART" id="SM01142">
    <property type="entry name" value="DSHCT"/>
    <property type="match status" value="1"/>
</dbReference>
<feature type="domain" description="Helicase ATP-binding" evidence="7">
    <location>
        <begin position="253"/>
        <end position="410"/>
    </location>
</feature>
<dbReference type="GO" id="GO:0003724">
    <property type="term" value="F:RNA helicase activity"/>
    <property type="evidence" value="ECO:0007669"/>
    <property type="project" value="UniProtKB-EC"/>
</dbReference>
<dbReference type="Pfam" id="PF00270">
    <property type="entry name" value="DEAD"/>
    <property type="match status" value="1"/>
</dbReference>
<proteinExistence type="predicted"/>
<dbReference type="Pfam" id="PF08148">
    <property type="entry name" value="DSHCT"/>
    <property type="match status" value="1"/>
</dbReference>
<evidence type="ECO:0000313" key="11">
    <source>
        <dbReference type="WBParaSite" id="SMRG1_3100.4"/>
    </source>
</evidence>
<reference evidence="10 11" key="1">
    <citation type="submission" date="2023-11" db="UniProtKB">
        <authorList>
            <consortium name="WormBaseParasite"/>
        </authorList>
    </citation>
    <scope>IDENTIFICATION</scope>
</reference>
<dbReference type="Pfam" id="PF00271">
    <property type="entry name" value="Helicase_C"/>
    <property type="match status" value="1"/>
</dbReference>
<evidence type="ECO:0000313" key="10">
    <source>
        <dbReference type="WBParaSite" id="SMRG1_3100.3"/>
    </source>
</evidence>
<dbReference type="SMART" id="SM00490">
    <property type="entry name" value="HELICc"/>
    <property type="match status" value="1"/>
</dbReference>
<dbReference type="PANTHER" id="PTHR12131:SF1">
    <property type="entry name" value="ATP-DEPENDENT RNA HELICASE SUPV3L1, MITOCHONDRIAL-RELATED"/>
    <property type="match status" value="1"/>
</dbReference>
<dbReference type="CDD" id="cd18795">
    <property type="entry name" value="SF2_C_Ski2"/>
    <property type="match status" value="1"/>
</dbReference>
<evidence type="ECO:0000259" key="8">
    <source>
        <dbReference type="PROSITE" id="PS51194"/>
    </source>
</evidence>
<keyword evidence="3" id="KW-0347">Helicase</keyword>
<feature type="signal peptide" evidence="6">
    <location>
        <begin position="1"/>
        <end position="19"/>
    </location>
</feature>
<keyword evidence="6" id="KW-0732">Signal</keyword>
<evidence type="ECO:0000256" key="1">
    <source>
        <dbReference type="ARBA" id="ARBA00022741"/>
    </source>
</evidence>
<evidence type="ECO:0000259" key="7">
    <source>
        <dbReference type="PROSITE" id="PS51192"/>
    </source>
</evidence>
<keyword evidence="2" id="KW-0378">Hydrolase</keyword>
<dbReference type="Gene3D" id="1.10.3380.30">
    <property type="match status" value="1"/>
</dbReference>
<dbReference type="FunFam" id="3.40.50.300:FF:000190">
    <property type="entry name" value="ATP-dependent RNA helicase"/>
    <property type="match status" value="1"/>
</dbReference>
<dbReference type="InterPro" id="IPR050699">
    <property type="entry name" value="RNA-DNA_Helicase"/>
</dbReference>
<dbReference type="InterPro" id="IPR011545">
    <property type="entry name" value="DEAD/DEAH_box_helicase_dom"/>
</dbReference>
<dbReference type="InterPro" id="IPR001650">
    <property type="entry name" value="Helicase_C-like"/>
</dbReference>
<dbReference type="GO" id="GO:0005524">
    <property type="term" value="F:ATP binding"/>
    <property type="evidence" value="ECO:0007669"/>
    <property type="project" value="UniProtKB-KW"/>
</dbReference>
<evidence type="ECO:0000256" key="3">
    <source>
        <dbReference type="ARBA" id="ARBA00022806"/>
    </source>
</evidence>
<evidence type="ECO:0000313" key="9">
    <source>
        <dbReference type="Proteomes" id="UP000050790"/>
    </source>
</evidence>
<evidence type="ECO:0000256" key="2">
    <source>
        <dbReference type="ARBA" id="ARBA00022801"/>
    </source>
</evidence>
<dbReference type="GO" id="GO:0055087">
    <property type="term" value="C:Ski complex"/>
    <property type="evidence" value="ECO:0007669"/>
    <property type="project" value="TreeGrafter"/>
</dbReference>
<evidence type="ECO:0000256" key="6">
    <source>
        <dbReference type="SAM" id="SignalP"/>
    </source>
</evidence>
<feature type="chain" id="PRO_5041630329" description="Helicase ATP-binding domain-containing protein" evidence="6">
    <location>
        <begin position="20"/>
        <end position="1409"/>
    </location>
</feature>
<dbReference type="InterPro" id="IPR014001">
    <property type="entry name" value="Helicase_ATP-bd"/>
</dbReference>
<dbReference type="GO" id="GO:0070478">
    <property type="term" value="P:nuclear-transcribed mRNA catabolic process, 3'-5' exonucleolytic nonsense-mediated decay"/>
    <property type="evidence" value="ECO:0007669"/>
    <property type="project" value="TreeGrafter"/>
</dbReference>
<dbReference type="WBParaSite" id="SMRG1_3100.4">
    <property type="protein sequence ID" value="SMRG1_3100.4"/>
    <property type="gene ID" value="SMRG1_3100"/>
</dbReference>
<keyword evidence="1" id="KW-0547">Nucleotide-binding</keyword>
<dbReference type="InterPro" id="IPR012961">
    <property type="entry name" value="Ski2/MTR4_C"/>
</dbReference>
<dbReference type="WBParaSite" id="SMRG1_3100.3">
    <property type="protein sequence ID" value="SMRG1_3100.3"/>
    <property type="gene ID" value="SMRG1_3100"/>
</dbReference>
<dbReference type="GO" id="GO:0016787">
    <property type="term" value="F:hydrolase activity"/>
    <property type="evidence" value="ECO:0007669"/>
    <property type="project" value="UniProtKB-KW"/>
</dbReference>
<sequence length="1409" mass="159381">MKYQSLLLLFWCFSNLVTGLSCSCLTGIAEYRTMSQILQVHAFLEHSFSKNENLIPDSLKHDLIHQRTQIPYHNIPIHRDGMTGKIVDPDVNFKRSCATATSCAINTANTRVEPTIMKSIHEIRRQALRSTKTEFNLWSCIRKSPDCSGDLPTVPSIIDELLRMASEDVVQNWCFPKGYFLRLTAQINEAGTFLLPKRETITFLKRRIRSCKPRESYATIEDTATPLPTLTKLIQNPALNWDFELDTFQKRAILCLENNKTVFVSAHTSSGKTVIAEYACAICLRRGSRVIYTSPVKALSNQKFHDFRERFGENVGLITGDIKLAQEASLLVMTTEILYNMLCNASEIIKNLEIVILDEVHYINNPDRGYVWEQIMIMLPKHILLVMLSATVPNNYEIADWLGRVRGCEIHVIATDKRPVPLEHYLYTGMTEQHTSHLHLIVDKDGHFIDSGYQAAALSKNTGGPLYRTPACRGKDAFIMHTKNTWLGFVNLLKEQNLMPAIAFAFSRSSVETLAKNLSSVDLTSKSEKQQITKFFSTITGRLRKCDRKLASVKFLHDLTRRGLAVHHSGMLPILKETVELLFRAGLVKILFATETVSTGVNTPARCVVFTSLEKFDGHIRRSLDPSEFTQMAGRAGRRGIDAKGLVIILVSTIGKSLKSSVTGLPTESLLRNMILGRQTRLISRFRVTYSMILNLHRSSSLTPQDIMKRSFMEAASHRWETKQRQHLSVLNKKINETTKIISHNNNTDNNISNIIIQTSTITISTSIEGTSDSFKSLIDSLDVQVKCPHDGVECCDSIGQYYQLCYKYRQLTNSIISTLDVKYAQRLQQIFCPGRLILLQLIVNKSVWLVPAVIINYHWKTKNNDAGNQIMLNVILWELPANLPNSLTVIKKQEDGQSSSSELVLAVSGSDTVTYEQMNNNKNTNYHEYDEIEEEILRNSISEGRTTTIPVPPHLMPVFVPFSLCDGYSRLTRQSVPLSDSLVRICDRIVTFQDMEYNLVDDGNSKLHLSISELLLQSIKQLIIRRKDDTKLLSVDVNNHQFDQHLQVINLALFNCVNSIVPQESALTSAVYYTTLINTPKQMDFKKDLNLVMDDEDICLFDEYSTLNDQLTIPLANGTITAFSSTNLLKCPNLLQHLKLVHQTIRRKFAINSIENNLANCQLQLSNEYTGRLSVLKELGFIDSATQSYCLSFKGFFACELTSKEVLLTQLLLDGFIDDLLAPDIAAVLSAFSNELRAQDLTPEKTTSYYLKELIASINCTASTTTTNYTSNFNLHKDLECIPRHLLLVFKNILTRASELETLQRLHNLTDPYLESRLDLRIVPVVYKWANGYSFSATISKCDIPEGSLIKSLLQLDELIRHISGACRQFGNHILSLKIDEARDLIHRDIVCSPSLYVLQDIKLAKDD</sequence>
<name>A0AA84ZIZ2_9TREM</name>
<dbReference type="InterPro" id="IPR027417">
    <property type="entry name" value="P-loop_NTPase"/>
</dbReference>
<organism evidence="9 11">
    <name type="scientific">Schistosoma margrebowiei</name>
    <dbReference type="NCBI Taxonomy" id="48269"/>
    <lineage>
        <taxon>Eukaryota</taxon>
        <taxon>Metazoa</taxon>
        <taxon>Spiralia</taxon>
        <taxon>Lophotrochozoa</taxon>
        <taxon>Platyhelminthes</taxon>
        <taxon>Trematoda</taxon>
        <taxon>Digenea</taxon>
        <taxon>Strigeidida</taxon>
        <taxon>Schistosomatoidea</taxon>
        <taxon>Schistosomatidae</taxon>
        <taxon>Schistosoma</taxon>
    </lineage>
</organism>
<keyword evidence="4" id="KW-0067">ATP-binding</keyword>
<dbReference type="PROSITE" id="PS51257">
    <property type="entry name" value="PROKAR_LIPOPROTEIN"/>
    <property type="match status" value="1"/>
</dbReference>